<dbReference type="InterPro" id="IPR019843">
    <property type="entry name" value="DNA_pol-X_BS"/>
</dbReference>
<dbReference type="GO" id="GO:0005634">
    <property type="term" value="C:nucleus"/>
    <property type="evidence" value="ECO:0007669"/>
    <property type="project" value="UniProtKB-SubCell"/>
</dbReference>
<proteinExistence type="inferred from homology"/>
<dbReference type="InterPro" id="IPR002054">
    <property type="entry name" value="DNA-dir_DNA_pol_X"/>
</dbReference>
<protein>
    <recommendedName>
        <fullName evidence="11">DNA polymerase</fullName>
        <ecNumber evidence="11">2.7.7.7</ecNumber>
    </recommendedName>
</protein>
<dbReference type="InterPro" id="IPR022312">
    <property type="entry name" value="DNA_pol_X"/>
</dbReference>
<feature type="domain" description="BRCT" evidence="13">
    <location>
        <begin position="130"/>
        <end position="158"/>
    </location>
</feature>
<keyword evidence="15" id="KW-1185">Reference proteome</keyword>
<evidence type="ECO:0000256" key="1">
    <source>
        <dbReference type="ARBA" id="ARBA00004123"/>
    </source>
</evidence>
<dbReference type="PROSITE" id="PS50172">
    <property type="entry name" value="BRCT"/>
    <property type="match status" value="1"/>
</dbReference>
<dbReference type="InterPro" id="IPR010996">
    <property type="entry name" value="HHH_MUS81"/>
</dbReference>
<dbReference type="InterPro" id="IPR037160">
    <property type="entry name" value="DNA_Pol_thumb_sf"/>
</dbReference>
<dbReference type="SMART" id="SM00483">
    <property type="entry name" value="POLXc"/>
    <property type="match status" value="1"/>
</dbReference>
<evidence type="ECO:0000256" key="3">
    <source>
        <dbReference type="ARBA" id="ARBA00022679"/>
    </source>
</evidence>
<dbReference type="Pfam" id="PF14791">
    <property type="entry name" value="DNA_pol_B_thumb"/>
    <property type="match status" value="1"/>
</dbReference>
<comment type="function">
    <text evidence="11">DNA polymerase that functions in several pathways of DNA repair. Involved in base excision repair (BER) responsible for repair of lesions that give rise to abasic (AP) sites in DNA. Also contributes to DNA double-strand break repair by non-homologous end joining and homologous recombination. Has both template-dependent and template-independent (terminal transferase) DNA polymerase activities. Has also a 5'-deoxyribose-5-phosphate lyase (dRP lyase) activity.</text>
</comment>
<evidence type="ECO:0000256" key="9">
    <source>
        <dbReference type="ARBA" id="ARBA00023242"/>
    </source>
</evidence>
<comment type="similarity">
    <text evidence="2 11">Belongs to the DNA polymerase type-X family.</text>
</comment>
<dbReference type="Pfam" id="PF10391">
    <property type="entry name" value="DNA_pol_lambd_f"/>
    <property type="match status" value="1"/>
</dbReference>
<dbReference type="PRINTS" id="PR00870">
    <property type="entry name" value="DNAPOLXBETA"/>
</dbReference>
<keyword evidence="9 11" id="KW-0539">Nucleus</keyword>
<dbReference type="FunFam" id="1.10.150.110:FF:000005">
    <property type="entry name" value="DNA polymerase POL4"/>
    <property type="match status" value="1"/>
</dbReference>
<keyword evidence="4 11" id="KW-0548">Nucleotidyltransferase</keyword>
<comment type="catalytic activity">
    <reaction evidence="10 11">
        <text>DNA(n) + a 2'-deoxyribonucleoside 5'-triphosphate = DNA(n+1) + diphosphate</text>
        <dbReference type="Rhea" id="RHEA:22508"/>
        <dbReference type="Rhea" id="RHEA-COMP:17339"/>
        <dbReference type="Rhea" id="RHEA-COMP:17340"/>
        <dbReference type="ChEBI" id="CHEBI:33019"/>
        <dbReference type="ChEBI" id="CHEBI:61560"/>
        <dbReference type="ChEBI" id="CHEBI:173112"/>
        <dbReference type="EC" id="2.7.7.7"/>
    </reaction>
</comment>
<dbReference type="GO" id="GO:0003677">
    <property type="term" value="F:DNA binding"/>
    <property type="evidence" value="ECO:0007669"/>
    <property type="project" value="UniProtKB-UniRule"/>
</dbReference>
<keyword evidence="6 11" id="KW-0227">DNA damage</keyword>
<dbReference type="Gene3D" id="3.30.210.10">
    <property type="entry name" value="DNA polymerase, thumb domain"/>
    <property type="match status" value="1"/>
</dbReference>
<dbReference type="SUPFAM" id="SSF81301">
    <property type="entry name" value="Nucleotidyltransferase"/>
    <property type="match status" value="1"/>
</dbReference>
<evidence type="ECO:0000256" key="11">
    <source>
        <dbReference type="RuleBase" id="RU366014"/>
    </source>
</evidence>
<dbReference type="FunFam" id="1.10.150.20:FF:000010">
    <property type="entry name" value="DNA polymerase lambda"/>
    <property type="match status" value="1"/>
</dbReference>
<evidence type="ECO:0000256" key="10">
    <source>
        <dbReference type="ARBA" id="ARBA00049244"/>
    </source>
</evidence>
<dbReference type="EMBL" id="MU855376">
    <property type="protein sequence ID" value="KAK3904969.1"/>
    <property type="molecule type" value="Genomic_DNA"/>
</dbReference>
<keyword evidence="7 11" id="KW-0239">DNA-directed DNA polymerase</keyword>
<name>A0AAN6RW47_9PEZI</name>
<dbReference type="Gene3D" id="3.30.460.10">
    <property type="entry name" value="Beta Polymerase, domain 2"/>
    <property type="match status" value="1"/>
</dbReference>
<dbReference type="AlphaFoldDB" id="A0AAN6RW47"/>
<dbReference type="InterPro" id="IPR028207">
    <property type="entry name" value="DNA_pol_B_palm_palm"/>
</dbReference>
<feature type="region of interest" description="Disordered" evidence="12">
    <location>
        <begin position="76"/>
        <end position="117"/>
    </location>
</feature>
<dbReference type="PANTHER" id="PTHR11276">
    <property type="entry name" value="DNA POLYMERASE TYPE-X FAMILY MEMBER"/>
    <property type="match status" value="1"/>
</dbReference>
<feature type="region of interest" description="Disordered" evidence="12">
    <location>
        <begin position="188"/>
        <end position="210"/>
    </location>
</feature>
<evidence type="ECO:0000256" key="6">
    <source>
        <dbReference type="ARBA" id="ARBA00022763"/>
    </source>
</evidence>
<dbReference type="GO" id="GO:0006303">
    <property type="term" value="P:double-strand break repair via nonhomologous end joining"/>
    <property type="evidence" value="ECO:0007669"/>
    <property type="project" value="TreeGrafter"/>
</dbReference>
<dbReference type="Pfam" id="PF14716">
    <property type="entry name" value="HHH_8"/>
    <property type="match status" value="1"/>
</dbReference>
<keyword evidence="8 11" id="KW-0234">DNA repair</keyword>
<accession>A0AAN6RW47</accession>
<gene>
    <name evidence="14" type="ORF">C8A05DRAFT_42027</name>
</gene>
<evidence type="ECO:0000256" key="8">
    <source>
        <dbReference type="ARBA" id="ARBA00023204"/>
    </source>
</evidence>
<reference evidence="14" key="2">
    <citation type="submission" date="2023-05" db="EMBL/GenBank/DDBJ databases">
        <authorList>
            <consortium name="Lawrence Berkeley National Laboratory"/>
            <person name="Steindorff A."/>
            <person name="Hensen N."/>
            <person name="Bonometti L."/>
            <person name="Westerberg I."/>
            <person name="Brannstrom I.O."/>
            <person name="Guillou S."/>
            <person name="Cros-Aarteil S."/>
            <person name="Calhoun S."/>
            <person name="Haridas S."/>
            <person name="Kuo A."/>
            <person name="Mondo S."/>
            <person name="Pangilinan J."/>
            <person name="Riley R."/>
            <person name="Labutti K."/>
            <person name="Andreopoulos B."/>
            <person name="Lipzen A."/>
            <person name="Chen C."/>
            <person name="Yanf M."/>
            <person name="Daum C."/>
            <person name="Ng V."/>
            <person name="Clum A."/>
            <person name="Ohm R."/>
            <person name="Martin F."/>
            <person name="Silar P."/>
            <person name="Natvig D."/>
            <person name="Lalanne C."/>
            <person name="Gautier V."/>
            <person name="Ament-Velasquez S.L."/>
            <person name="Kruys A."/>
            <person name="Hutchinson M.I."/>
            <person name="Powell A.J."/>
            <person name="Barry K."/>
            <person name="Miller A.N."/>
            <person name="Grigoriev I.V."/>
            <person name="Debuchy R."/>
            <person name="Gladieux P."/>
            <person name="Thoren M.H."/>
            <person name="Johannesson H."/>
        </authorList>
    </citation>
    <scope>NUCLEOTIDE SEQUENCE</scope>
    <source>
        <strain evidence="14">CBS 103.79</strain>
    </source>
</reference>
<dbReference type="PANTHER" id="PTHR11276:SF29">
    <property type="entry name" value="DNA POLYMERASE TYPE-X FAMILY PROTEIN POL4"/>
    <property type="match status" value="1"/>
</dbReference>
<dbReference type="FunFam" id="3.30.210.10:FF:000005">
    <property type="entry name" value="DNA polymerase IV"/>
    <property type="match status" value="1"/>
</dbReference>
<evidence type="ECO:0000256" key="7">
    <source>
        <dbReference type="ARBA" id="ARBA00022932"/>
    </source>
</evidence>
<dbReference type="Gene3D" id="1.10.150.110">
    <property type="entry name" value="DNA polymerase beta, N-terminal domain-like"/>
    <property type="match status" value="1"/>
</dbReference>
<dbReference type="InterPro" id="IPR018944">
    <property type="entry name" value="DNA_pol_lambd_fingers_domain"/>
</dbReference>
<dbReference type="GO" id="GO:0046872">
    <property type="term" value="F:metal ion binding"/>
    <property type="evidence" value="ECO:0007669"/>
    <property type="project" value="UniProtKB-UniRule"/>
</dbReference>
<evidence type="ECO:0000313" key="15">
    <source>
        <dbReference type="Proteomes" id="UP001303889"/>
    </source>
</evidence>
<comment type="subcellular location">
    <subcellularLocation>
        <location evidence="1 11">Nucleus</location>
    </subcellularLocation>
</comment>
<dbReference type="Proteomes" id="UP001303889">
    <property type="component" value="Unassembled WGS sequence"/>
</dbReference>
<evidence type="ECO:0000256" key="5">
    <source>
        <dbReference type="ARBA" id="ARBA00022723"/>
    </source>
</evidence>
<dbReference type="Pfam" id="PF14792">
    <property type="entry name" value="DNA_pol_B_palm"/>
    <property type="match status" value="1"/>
</dbReference>
<evidence type="ECO:0000256" key="12">
    <source>
        <dbReference type="SAM" id="MobiDB-lite"/>
    </source>
</evidence>
<organism evidence="14 15">
    <name type="scientific">Staphylotrichum tortipilum</name>
    <dbReference type="NCBI Taxonomy" id="2831512"/>
    <lineage>
        <taxon>Eukaryota</taxon>
        <taxon>Fungi</taxon>
        <taxon>Dikarya</taxon>
        <taxon>Ascomycota</taxon>
        <taxon>Pezizomycotina</taxon>
        <taxon>Sordariomycetes</taxon>
        <taxon>Sordariomycetidae</taxon>
        <taxon>Sordariales</taxon>
        <taxon>Chaetomiaceae</taxon>
        <taxon>Staphylotrichum</taxon>
    </lineage>
</organism>
<reference evidence="14" key="1">
    <citation type="journal article" date="2023" name="Mol. Phylogenet. Evol.">
        <title>Genome-scale phylogeny and comparative genomics of the fungal order Sordariales.</title>
        <authorList>
            <person name="Hensen N."/>
            <person name="Bonometti L."/>
            <person name="Westerberg I."/>
            <person name="Brannstrom I.O."/>
            <person name="Guillou S."/>
            <person name="Cros-Aarteil S."/>
            <person name="Calhoun S."/>
            <person name="Haridas S."/>
            <person name="Kuo A."/>
            <person name="Mondo S."/>
            <person name="Pangilinan J."/>
            <person name="Riley R."/>
            <person name="LaButti K."/>
            <person name="Andreopoulos B."/>
            <person name="Lipzen A."/>
            <person name="Chen C."/>
            <person name="Yan M."/>
            <person name="Daum C."/>
            <person name="Ng V."/>
            <person name="Clum A."/>
            <person name="Steindorff A."/>
            <person name="Ohm R.A."/>
            <person name="Martin F."/>
            <person name="Silar P."/>
            <person name="Natvig D.O."/>
            <person name="Lalanne C."/>
            <person name="Gautier V."/>
            <person name="Ament-Velasquez S.L."/>
            <person name="Kruys A."/>
            <person name="Hutchinson M.I."/>
            <person name="Powell A.J."/>
            <person name="Barry K."/>
            <person name="Miller A.N."/>
            <person name="Grigoriev I.V."/>
            <person name="Debuchy R."/>
            <person name="Gladieux P."/>
            <person name="Hiltunen Thoren M."/>
            <person name="Johannesson H."/>
        </authorList>
    </citation>
    <scope>NUCLEOTIDE SEQUENCE</scope>
    <source>
        <strain evidence="14">CBS 103.79</strain>
    </source>
</reference>
<dbReference type="SUPFAM" id="SSF47802">
    <property type="entry name" value="DNA polymerase beta, N-terminal domain-like"/>
    <property type="match status" value="1"/>
</dbReference>
<dbReference type="SUPFAM" id="SSF81585">
    <property type="entry name" value="PsbU/PolX domain-like"/>
    <property type="match status" value="1"/>
</dbReference>
<dbReference type="CDD" id="cd00141">
    <property type="entry name" value="NT_POLXc"/>
    <property type="match status" value="1"/>
</dbReference>
<evidence type="ECO:0000256" key="4">
    <source>
        <dbReference type="ARBA" id="ARBA00022695"/>
    </source>
</evidence>
<dbReference type="EC" id="2.7.7.7" evidence="11"/>
<evidence type="ECO:0000259" key="13">
    <source>
        <dbReference type="PROSITE" id="PS50172"/>
    </source>
</evidence>
<keyword evidence="5" id="KW-0479">Metal-binding</keyword>
<dbReference type="PROSITE" id="PS00522">
    <property type="entry name" value="DNA_POLYMERASE_X"/>
    <property type="match status" value="1"/>
</dbReference>
<dbReference type="InterPro" id="IPR002008">
    <property type="entry name" value="DNA_pol_X_beta-like"/>
</dbReference>
<dbReference type="InterPro" id="IPR027421">
    <property type="entry name" value="DNA_pol_lamdba_lyase_dom_sf"/>
</dbReference>
<evidence type="ECO:0000313" key="14">
    <source>
        <dbReference type="EMBL" id="KAK3904969.1"/>
    </source>
</evidence>
<feature type="compositionally biased region" description="Low complexity" evidence="12">
    <location>
        <begin position="96"/>
        <end position="105"/>
    </location>
</feature>
<dbReference type="InterPro" id="IPR029398">
    <property type="entry name" value="PolB_thumb"/>
</dbReference>
<dbReference type="PRINTS" id="PR00869">
    <property type="entry name" value="DNAPOLX"/>
</dbReference>
<dbReference type="GO" id="GO:0003887">
    <property type="term" value="F:DNA-directed DNA polymerase activity"/>
    <property type="evidence" value="ECO:0007669"/>
    <property type="project" value="UniProtKB-UniRule"/>
</dbReference>
<evidence type="ECO:0000256" key="2">
    <source>
        <dbReference type="ARBA" id="ARBA00008323"/>
    </source>
</evidence>
<sequence>MPEDATTSKRPATDAALDFPVIFLLSANLGSQEIQDLEDQIPTLTYDIDEAEVVLGKVFRKERALFELRKHKLATGEVDPAERSPTTSREKKRAKLAAPALPSSDVDSDTSTDGEGEKSLVGRAAATAAGSTVKVVKLPWLTDSIRAGEVLPLGDYIVYEGRKLPKTPEQTPQPPAEKAAEVMRRALADASGSPGSSRPKSSHWKRAEALSSSPIRPALLRETTPEHDLDVHLPPIPDYLRTTYSCQRPTPMNPPNEGFIAELTKIKTARTLMGDKVGVRAYSTAIATVAAYPHLLQTAPEVARLPGCGTKIAVLFQEFSATGQVAEAQQDTSDPKLSVLRLFYSIWGVAETTARDFYNRGWRDLDDVVEYGWDTLTRVQQIGVKHHDELQLAIPRAEVEAIAAAVLAHAEALRAGFRMVVVGGYRRGKSESGDVDVLLSHPDETATRDFVGSLVVSLENAGLVTHTLSLSMTNSERGQVPVSWKGNAGKKLGQAGFDTLDKAMVVWQEPAAGSAQPNPNPHRRVDIIVSPWRTAGCAVLGWSGGTTFQRDIRRWCKRERGLKFDSSGVRSRKDGAWVDLESGPGGKPAPDMLTAEKRVFEGLGLVWREPGERCTG</sequence>
<comment type="caution">
    <text evidence="14">The sequence shown here is derived from an EMBL/GenBank/DDBJ whole genome shotgun (WGS) entry which is preliminary data.</text>
</comment>
<keyword evidence="3 11" id="KW-0808">Transferase</keyword>
<dbReference type="Gene3D" id="1.10.150.20">
    <property type="entry name" value="5' to 3' exonuclease, C-terminal subdomain"/>
    <property type="match status" value="1"/>
</dbReference>
<dbReference type="InterPro" id="IPR001357">
    <property type="entry name" value="BRCT_dom"/>
</dbReference>
<dbReference type="InterPro" id="IPR043519">
    <property type="entry name" value="NT_sf"/>
</dbReference>